<keyword evidence="3" id="KW-0804">Transcription</keyword>
<protein>
    <submittedName>
        <fullName evidence="3">DNA-directed RNA polymerase subunit beta like</fullName>
    </submittedName>
</protein>
<dbReference type="InParanoid" id="A0A2R6RG57"/>
<name>A0A2R6RG57_ACTCC</name>
<feature type="transmembrane region" description="Helical" evidence="2">
    <location>
        <begin position="136"/>
        <end position="164"/>
    </location>
</feature>
<accession>A0A2R6RG57</accession>
<keyword evidence="2" id="KW-1133">Transmembrane helix</keyword>
<gene>
    <name evidence="3" type="ORF">CEY00_Acc06463</name>
</gene>
<keyword evidence="4" id="KW-1185">Reference proteome</keyword>
<dbReference type="FunCoup" id="A0A2R6RG57">
    <property type="interactions" value="958"/>
</dbReference>
<reference evidence="3 4" key="1">
    <citation type="submission" date="2017-07" db="EMBL/GenBank/DDBJ databases">
        <title>An improved, manually edited Actinidia chinensis var. chinensis (kiwifruit) genome highlights the challenges associated with draft genomes and gene prediction in plants.</title>
        <authorList>
            <person name="Pilkington S."/>
            <person name="Crowhurst R."/>
            <person name="Hilario E."/>
            <person name="Nardozza S."/>
            <person name="Fraser L."/>
            <person name="Peng Y."/>
            <person name="Gunaseelan K."/>
            <person name="Simpson R."/>
            <person name="Tahir J."/>
            <person name="Deroles S."/>
            <person name="Templeton K."/>
            <person name="Luo Z."/>
            <person name="Davy M."/>
            <person name="Cheng C."/>
            <person name="Mcneilage M."/>
            <person name="Scaglione D."/>
            <person name="Liu Y."/>
            <person name="Zhang Q."/>
            <person name="Datson P."/>
            <person name="De Silva N."/>
            <person name="Gardiner S."/>
            <person name="Bassett H."/>
            <person name="Chagne D."/>
            <person name="Mccallum J."/>
            <person name="Dzierzon H."/>
            <person name="Deng C."/>
            <person name="Wang Y.-Y."/>
            <person name="Barron N."/>
            <person name="Manako K."/>
            <person name="Bowen J."/>
            <person name="Foster T."/>
            <person name="Erridge Z."/>
            <person name="Tiffin H."/>
            <person name="Waite C."/>
            <person name="Davies K."/>
            <person name="Grierson E."/>
            <person name="Laing W."/>
            <person name="Kirk R."/>
            <person name="Chen X."/>
            <person name="Wood M."/>
            <person name="Montefiori M."/>
            <person name="Brummell D."/>
            <person name="Schwinn K."/>
            <person name="Catanach A."/>
            <person name="Fullerton C."/>
            <person name="Li D."/>
            <person name="Meiyalaghan S."/>
            <person name="Nieuwenhuizen N."/>
            <person name="Read N."/>
            <person name="Prakash R."/>
            <person name="Hunter D."/>
            <person name="Zhang H."/>
            <person name="Mckenzie M."/>
            <person name="Knabel M."/>
            <person name="Harris A."/>
            <person name="Allan A."/>
            <person name="Chen A."/>
            <person name="Janssen B."/>
            <person name="Plunkett B."/>
            <person name="Dwamena C."/>
            <person name="Voogd C."/>
            <person name="Leif D."/>
            <person name="Lafferty D."/>
            <person name="Souleyre E."/>
            <person name="Varkonyi-Gasic E."/>
            <person name="Gambi F."/>
            <person name="Hanley J."/>
            <person name="Yao J.-L."/>
            <person name="Cheung J."/>
            <person name="David K."/>
            <person name="Warren B."/>
            <person name="Marsh K."/>
            <person name="Snowden K."/>
            <person name="Lin-Wang K."/>
            <person name="Brian L."/>
            <person name="Martinez-Sanchez M."/>
            <person name="Wang M."/>
            <person name="Ileperuma N."/>
            <person name="Macnee N."/>
            <person name="Campin R."/>
            <person name="Mcatee P."/>
            <person name="Drummond R."/>
            <person name="Espley R."/>
            <person name="Ireland H."/>
            <person name="Wu R."/>
            <person name="Atkinson R."/>
            <person name="Karunairetnam S."/>
            <person name="Bulley S."/>
            <person name="Chunkath S."/>
            <person name="Hanley Z."/>
            <person name="Storey R."/>
            <person name="Thrimawithana A."/>
            <person name="Thomson S."/>
            <person name="David C."/>
            <person name="Testolin R."/>
        </authorList>
    </citation>
    <scope>NUCLEOTIDE SEQUENCE [LARGE SCALE GENOMIC DNA]</scope>
    <source>
        <strain evidence="4">cv. Red5</strain>
        <tissue evidence="3">Young leaf</tissue>
    </source>
</reference>
<dbReference type="AlphaFoldDB" id="A0A2R6RG57"/>
<dbReference type="Proteomes" id="UP000241394">
    <property type="component" value="Chromosome LG6"/>
</dbReference>
<organism evidence="3 4">
    <name type="scientific">Actinidia chinensis var. chinensis</name>
    <name type="common">Chinese soft-hair kiwi</name>
    <dbReference type="NCBI Taxonomy" id="1590841"/>
    <lineage>
        <taxon>Eukaryota</taxon>
        <taxon>Viridiplantae</taxon>
        <taxon>Streptophyta</taxon>
        <taxon>Embryophyta</taxon>
        <taxon>Tracheophyta</taxon>
        <taxon>Spermatophyta</taxon>
        <taxon>Magnoliopsida</taxon>
        <taxon>eudicotyledons</taxon>
        <taxon>Gunneridae</taxon>
        <taxon>Pentapetalae</taxon>
        <taxon>asterids</taxon>
        <taxon>Ericales</taxon>
        <taxon>Actinidiaceae</taxon>
        <taxon>Actinidia</taxon>
    </lineage>
</organism>
<comment type="caution">
    <text evidence="3">The sequence shown here is derived from an EMBL/GenBank/DDBJ whole genome shotgun (WGS) entry which is preliminary data.</text>
</comment>
<dbReference type="EMBL" id="NKQK01000006">
    <property type="protein sequence ID" value="PSS29016.1"/>
    <property type="molecule type" value="Genomic_DNA"/>
</dbReference>
<keyword evidence="3" id="KW-0240">DNA-directed RNA polymerase</keyword>
<evidence type="ECO:0000313" key="4">
    <source>
        <dbReference type="Proteomes" id="UP000241394"/>
    </source>
</evidence>
<sequence>MPLPWKKAKKCNRITQLVADHLNSPKHGGPLVVETGFPISLVDLFVKNRDILKKSTKKKRINAKTPDPIPILSRPSSPLCVPPSSKHLNSPLGRFRNEVVVVEDADEQSGVVGDDGCEENGVVVGQKRILMVILKMVFVVFVLALATRKFVVGIMVTAFSPLFVEFAGKRLCRLVEPCADAQKSLRCFIERVVCIVGIKDGVFEEAIQQEETTLTVSRGSVLMKRDNMNDPTQEIVVSQPNYHLGSRELMEGHKMNDVIQKIEIVQPSPSLVPPSLEIQSVKYEFDLRSGEEKWVSKEKGTRKEVIEEEKASENDGLDVKSGRTRSGRIKSKIKKLVPKKFHHSRKKHLEWKSEPNSSGGDNKVKIVEEKELVEDGQQIALENGGYYPSSLTCGGNGDQVTVEDPICSSCELSCENSEESIVREHVRRETHRNSGYLMIFVIVLVGLVAGRVSALGLTLSWCLLLKSVETLKISVFWNWNSKCR</sequence>
<feature type="compositionally biased region" description="Basic and acidic residues" evidence="1">
    <location>
        <begin position="306"/>
        <end position="321"/>
    </location>
</feature>
<evidence type="ECO:0000313" key="3">
    <source>
        <dbReference type="EMBL" id="PSS29016.1"/>
    </source>
</evidence>
<keyword evidence="2" id="KW-0472">Membrane</keyword>
<dbReference type="GO" id="GO:0000428">
    <property type="term" value="C:DNA-directed RNA polymerase complex"/>
    <property type="evidence" value="ECO:0007669"/>
    <property type="project" value="UniProtKB-KW"/>
</dbReference>
<dbReference type="PANTHER" id="PTHR36381:SF1">
    <property type="entry name" value="ETHYLENE-REGULATED TRANSCRIPT 2 (ERT2)"/>
    <property type="match status" value="1"/>
</dbReference>
<reference evidence="4" key="2">
    <citation type="journal article" date="2018" name="BMC Genomics">
        <title>A manually annotated Actinidia chinensis var. chinensis (kiwifruit) genome highlights the challenges associated with draft genomes and gene prediction in plants.</title>
        <authorList>
            <person name="Pilkington S.M."/>
            <person name="Crowhurst R."/>
            <person name="Hilario E."/>
            <person name="Nardozza S."/>
            <person name="Fraser L."/>
            <person name="Peng Y."/>
            <person name="Gunaseelan K."/>
            <person name="Simpson R."/>
            <person name="Tahir J."/>
            <person name="Deroles S.C."/>
            <person name="Templeton K."/>
            <person name="Luo Z."/>
            <person name="Davy M."/>
            <person name="Cheng C."/>
            <person name="McNeilage M."/>
            <person name="Scaglione D."/>
            <person name="Liu Y."/>
            <person name="Zhang Q."/>
            <person name="Datson P."/>
            <person name="De Silva N."/>
            <person name="Gardiner S.E."/>
            <person name="Bassett H."/>
            <person name="Chagne D."/>
            <person name="McCallum J."/>
            <person name="Dzierzon H."/>
            <person name="Deng C."/>
            <person name="Wang Y.Y."/>
            <person name="Barron L."/>
            <person name="Manako K."/>
            <person name="Bowen J."/>
            <person name="Foster T.M."/>
            <person name="Erridge Z.A."/>
            <person name="Tiffin H."/>
            <person name="Waite C.N."/>
            <person name="Davies K.M."/>
            <person name="Grierson E.P."/>
            <person name="Laing W.A."/>
            <person name="Kirk R."/>
            <person name="Chen X."/>
            <person name="Wood M."/>
            <person name="Montefiori M."/>
            <person name="Brummell D.A."/>
            <person name="Schwinn K.E."/>
            <person name="Catanach A."/>
            <person name="Fullerton C."/>
            <person name="Li D."/>
            <person name="Meiyalaghan S."/>
            <person name="Nieuwenhuizen N."/>
            <person name="Read N."/>
            <person name="Prakash R."/>
            <person name="Hunter D."/>
            <person name="Zhang H."/>
            <person name="McKenzie M."/>
            <person name="Knabel M."/>
            <person name="Harris A."/>
            <person name="Allan A.C."/>
            <person name="Gleave A."/>
            <person name="Chen A."/>
            <person name="Janssen B.J."/>
            <person name="Plunkett B."/>
            <person name="Ampomah-Dwamena C."/>
            <person name="Voogd C."/>
            <person name="Leif D."/>
            <person name="Lafferty D."/>
            <person name="Souleyre E.J.F."/>
            <person name="Varkonyi-Gasic E."/>
            <person name="Gambi F."/>
            <person name="Hanley J."/>
            <person name="Yao J.L."/>
            <person name="Cheung J."/>
            <person name="David K.M."/>
            <person name="Warren B."/>
            <person name="Marsh K."/>
            <person name="Snowden K.C."/>
            <person name="Lin-Wang K."/>
            <person name="Brian L."/>
            <person name="Martinez-Sanchez M."/>
            <person name="Wang M."/>
            <person name="Ileperuma N."/>
            <person name="Macnee N."/>
            <person name="Campin R."/>
            <person name="McAtee P."/>
            <person name="Drummond R.S.M."/>
            <person name="Espley R.V."/>
            <person name="Ireland H.S."/>
            <person name="Wu R."/>
            <person name="Atkinson R.G."/>
            <person name="Karunairetnam S."/>
            <person name="Bulley S."/>
            <person name="Chunkath S."/>
            <person name="Hanley Z."/>
            <person name="Storey R."/>
            <person name="Thrimawithana A.H."/>
            <person name="Thomson S."/>
            <person name="David C."/>
            <person name="Testolin R."/>
            <person name="Huang H."/>
            <person name="Hellens R.P."/>
            <person name="Schaffer R.J."/>
        </authorList>
    </citation>
    <scope>NUCLEOTIDE SEQUENCE [LARGE SCALE GENOMIC DNA]</scope>
    <source>
        <strain evidence="4">cv. Red5</strain>
    </source>
</reference>
<evidence type="ECO:0000256" key="1">
    <source>
        <dbReference type="SAM" id="MobiDB-lite"/>
    </source>
</evidence>
<proteinExistence type="predicted"/>
<dbReference type="PANTHER" id="PTHR36381">
    <property type="entry name" value="ETHYLENE-REGULATED TRANSCRIPT 2 (ERT2)"/>
    <property type="match status" value="1"/>
</dbReference>
<feature type="transmembrane region" description="Helical" evidence="2">
    <location>
        <begin position="436"/>
        <end position="464"/>
    </location>
</feature>
<feature type="region of interest" description="Disordered" evidence="1">
    <location>
        <begin position="306"/>
        <end position="325"/>
    </location>
</feature>
<evidence type="ECO:0000256" key="2">
    <source>
        <dbReference type="SAM" id="Phobius"/>
    </source>
</evidence>
<keyword evidence="2" id="KW-0812">Transmembrane</keyword>
<dbReference type="OMA" id="FTWWFRI"/>
<dbReference type="Gramene" id="PSS29016">
    <property type="protein sequence ID" value="PSS29016"/>
    <property type="gene ID" value="CEY00_Acc06463"/>
</dbReference>
<dbReference type="OrthoDB" id="690172at2759"/>